<feature type="domain" description="MKRN2 opposite strand protein-like C-terminal" evidence="2">
    <location>
        <begin position="30"/>
        <end position="177"/>
    </location>
</feature>
<reference evidence="3" key="1">
    <citation type="submission" date="2020-10" db="EMBL/GenBank/DDBJ databases">
        <authorList>
            <person name="Kikuchi T."/>
        </authorList>
    </citation>
    <scope>NUCLEOTIDE SEQUENCE</scope>
    <source>
        <strain evidence="3">NKZ352</strain>
    </source>
</reference>
<dbReference type="InterPro" id="IPR053921">
    <property type="entry name" value="MKRN2OS-like_C"/>
</dbReference>
<keyword evidence="4" id="KW-1185">Reference proteome</keyword>
<name>A0A8S1HU63_9PELO</name>
<comment type="caution">
    <text evidence="3">The sequence shown here is derived from an EMBL/GenBank/DDBJ whole genome shotgun (WGS) entry which is preliminary data.</text>
</comment>
<dbReference type="Pfam" id="PF16044">
    <property type="entry name" value="DUF4796_C"/>
    <property type="match status" value="1"/>
</dbReference>
<dbReference type="PANTHER" id="PTHR33963:SF2">
    <property type="entry name" value="MKRN2 OPPOSITE STRAND PROTEIN"/>
    <property type="match status" value="1"/>
</dbReference>
<dbReference type="PANTHER" id="PTHR33963">
    <property type="entry name" value="MKRN2 OPPOSITE STRAND PROTEIN"/>
    <property type="match status" value="1"/>
</dbReference>
<evidence type="ECO:0000256" key="1">
    <source>
        <dbReference type="SAM" id="Coils"/>
    </source>
</evidence>
<protein>
    <recommendedName>
        <fullName evidence="2">MKRN2 opposite strand protein-like C-terminal domain-containing protein</fullName>
    </recommendedName>
</protein>
<sequence>MSPAGTEFRCPDCNVPFDEGTRSEWSDSPLPCPFIEQVNARCAIVIKPTQGYFQSYKIGDDLHIGISDSQSLVHSYWTNGVTAQGSSWDKSIVVFDFLRFFANEHLLDNALFKFINESANHFHGQNYNSLDWNCFDFVTEFLRNINFRNYSKVHFVCEFIQDSLKNAIKYCSLVSKVQEKGCIMIGFFWLLYVLNAVMAESLEDASCSLDADRLIDECSFQASQFDIFKHDYREYTDVDCKDHDDHSNCTQDVKEKKELVNVTRRLQKSIASIKLKNKNGALDSLLSALEDVNHKIKEMIKWGEAEFSTTTVDLPKFDVTDMEMFLGDGEGFQHNSMLKQIEQQRNFTKTELNRLTAEANILLQEYEHLRNGITGSL</sequence>
<proteinExistence type="predicted"/>
<evidence type="ECO:0000313" key="3">
    <source>
        <dbReference type="EMBL" id="CAD6198405.1"/>
    </source>
</evidence>
<dbReference type="OrthoDB" id="10065749at2759"/>
<accession>A0A8S1HU63</accession>
<keyword evidence="1" id="KW-0175">Coiled coil</keyword>
<gene>
    <name evidence="3" type="ORF">CAUJ_LOCUS14311</name>
</gene>
<evidence type="ECO:0000259" key="2">
    <source>
        <dbReference type="Pfam" id="PF16044"/>
    </source>
</evidence>
<dbReference type="Proteomes" id="UP000835052">
    <property type="component" value="Unassembled WGS sequence"/>
</dbReference>
<feature type="coiled-coil region" evidence="1">
    <location>
        <begin position="338"/>
        <end position="372"/>
    </location>
</feature>
<evidence type="ECO:0000313" key="4">
    <source>
        <dbReference type="Proteomes" id="UP000835052"/>
    </source>
</evidence>
<dbReference type="EMBL" id="CAJGYM010000125">
    <property type="protein sequence ID" value="CAD6198405.1"/>
    <property type="molecule type" value="Genomic_DNA"/>
</dbReference>
<organism evidence="3 4">
    <name type="scientific">Caenorhabditis auriculariae</name>
    <dbReference type="NCBI Taxonomy" id="2777116"/>
    <lineage>
        <taxon>Eukaryota</taxon>
        <taxon>Metazoa</taxon>
        <taxon>Ecdysozoa</taxon>
        <taxon>Nematoda</taxon>
        <taxon>Chromadorea</taxon>
        <taxon>Rhabditida</taxon>
        <taxon>Rhabditina</taxon>
        <taxon>Rhabditomorpha</taxon>
        <taxon>Rhabditoidea</taxon>
        <taxon>Rhabditidae</taxon>
        <taxon>Peloderinae</taxon>
        <taxon>Caenorhabditis</taxon>
    </lineage>
</organism>
<dbReference type="InterPro" id="IPR032016">
    <property type="entry name" value="MKRN2OS-like"/>
</dbReference>
<dbReference type="AlphaFoldDB" id="A0A8S1HU63"/>